<dbReference type="PROSITE" id="PS51737">
    <property type="entry name" value="RECOMBINASE_DNA_BIND"/>
    <property type="match status" value="1"/>
</dbReference>
<dbReference type="Pfam" id="PF00239">
    <property type="entry name" value="Resolvase"/>
    <property type="match status" value="1"/>
</dbReference>
<sequence length="368" mass="40744">MSRADAASPSAHKIRPRHCDRLAVVYVRQSTPQQVAGNRESADLQYQLRRRAVALGWADDRVVVIDDDQGISGASVENRPGFQRLLAEVSLGHVGVVFGREMSRLSRSCKDWYQLLELCGLFQVLLADADGVYDPTDPNDRMLLGLRGMMSEAEVHVLKARMHQGKLNKARRGELFTCVPVGYVGSPDGGIAMDPDEQVRSAVSLVFAKFAELGSLTKAHAYFAANDIQLGLRVYKGPGKGRLEWRRPRRSGLYEMLRHPIYAGAYAYGRSPFDPTRRVAGKPKSGRWNAPPEEWACLLRDAVPAYIPWEQFEANRRRLAANDRGPGSKKATGRAPTLLNGIVRCGRCGRPMGARNARASANPRYACD</sequence>
<dbReference type="InterPro" id="IPR025827">
    <property type="entry name" value="Zn_ribbon_recom_dom"/>
</dbReference>
<evidence type="ECO:0000259" key="2">
    <source>
        <dbReference type="PROSITE" id="PS51737"/>
    </source>
</evidence>
<keyword evidence="4" id="KW-1185">Reference proteome</keyword>
<dbReference type="Pfam" id="PF07508">
    <property type="entry name" value="Recombinase"/>
    <property type="match status" value="1"/>
</dbReference>
<dbReference type="InterPro" id="IPR050639">
    <property type="entry name" value="SSR_resolvase"/>
</dbReference>
<dbReference type="SUPFAM" id="SSF53041">
    <property type="entry name" value="Resolvase-like"/>
    <property type="match status" value="1"/>
</dbReference>
<reference evidence="3 4" key="1">
    <citation type="submission" date="2023-03" db="EMBL/GenBank/DDBJ databases">
        <title>Paludisphaera mucosa sp. nov. a novel planctomycete from northern fen.</title>
        <authorList>
            <person name="Ivanova A."/>
        </authorList>
    </citation>
    <scope>NUCLEOTIDE SEQUENCE [LARGE SCALE GENOMIC DNA]</scope>
    <source>
        <strain evidence="3 4">Pla2</strain>
    </source>
</reference>
<comment type="caution">
    <text evidence="3">The sequence shown here is derived from an EMBL/GenBank/DDBJ whole genome shotgun (WGS) entry which is preliminary data.</text>
</comment>
<dbReference type="Gene3D" id="3.40.50.1390">
    <property type="entry name" value="Resolvase, N-terminal catalytic domain"/>
    <property type="match status" value="1"/>
</dbReference>
<dbReference type="PANTHER" id="PTHR30461">
    <property type="entry name" value="DNA-INVERTASE FROM LAMBDOID PROPHAGE"/>
    <property type="match status" value="1"/>
</dbReference>
<dbReference type="InterPro" id="IPR006119">
    <property type="entry name" value="Resolv_N"/>
</dbReference>
<dbReference type="Proteomes" id="UP001216907">
    <property type="component" value="Unassembled WGS sequence"/>
</dbReference>
<proteinExistence type="predicted"/>
<dbReference type="Pfam" id="PF13408">
    <property type="entry name" value="Zn_ribbon_recom"/>
    <property type="match status" value="1"/>
</dbReference>
<dbReference type="InterPro" id="IPR038109">
    <property type="entry name" value="DNA_bind_recomb_sf"/>
</dbReference>
<dbReference type="CDD" id="cd00338">
    <property type="entry name" value="Ser_Recombinase"/>
    <property type="match status" value="1"/>
</dbReference>
<dbReference type="SMART" id="SM00857">
    <property type="entry name" value="Resolvase"/>
    <property type="match status" value="1"/>
</dbReference>
<evidence type="ECO:0000313" key="4">
    <source>
        <dbReference type="Proteomes" id="UP001216907"/>
    </source>
</evidence>
<name>A0ABT6FEP7_9BACT</name>
<dbReference type="PROSITE" id="PS51736">
    <property type="entry name" value="RECOMBINASES_3"/>
    <property type="match status" value="1"/>
</dbReference>
<evidence type="ECO:0000313" key="3">
    <source>
        <dbReference type="EMBL" id="MDG3005845.1"/>
    </source>
</evidence>
<dbReference type="EMBL" id="JARRAG010000002">
    <property type="protein sequence ID" value="MDG3005845.1"/>
    <property type="molecule type" value="Genomic_DNA"/>
</dbReference>
<dbReference type="InterPro" id="IPR011109">
    <property type="entry name" value="DNA_bind_recombinase_dom"/>
</dbReference>
<evidence type="ECO:0000259" key="1">
    <source>
        <dbReference type="PROSITE" id="PS51736"/>
    </source>
</evidence>
<feature type="domain" description="Recombinase" evidence="2">
    <location>
        <begin position="180"/>
        <end position="325"/>
    </location>
</feature>
<feature type="domain" description="Resolvase/invertase-type recombinase catalytic" evidence="1">
    <location>
        <begin position="22"/>
        <end position="173"/>
    </location>
</feature>
<organism evidence="3 4">
    <name type="scientific">Paludisphaera mucosa</name>
    <dbReference type="NCBI Taxonomy" id="3030827"/>
    <lineage>
        <taxon>Bacteria</taxon>
        <taxon>Pseudomonadati</taxon>
        <taxon>Planctomycetota</taxon>
        <taxon>Planctomycetia</taxon>
        <taxon>Isosphaerales</taxon>
        <taxon>Isosphaeraceae</taxon>
        <taxon>Paludisphaera</taxon>
    </lineage>
</organism>
<dbReference type="InterPro" id="IPR036162">
    <property type="entry name" value="Resolvase-like_N_sf"/>
</dbReference>
<accession>A0ABT6FEP7</accession>
<dbReference type="RefSeq" id="WP_277862171.1">
    <property type="nucleotide sequence ID" value="NZ_JARRAG010000002.1"/>
</dbReference>
<dbReference type="PANTHER" id="PTHR30461:SF23">
    <property type="entry name" value="DNA RECOMBINASE-RELATED"/>
    <property type="match status" value="1"/>
</dbReference>
<gene>
    <name evidence="3" type="ORF">PZE19_18820</name>
</gene>
<dbReference type="Gene3D" id="3.90.1750.20">
    <property type="entry name" value="Putative Large Serine Recombinase, Chain B, Domain 2"/>
    <property type="match status" value="1"/>
</dbReference>
<protein>
    <submittedName>
        <fullName evidence="3">Recombinase family protein</fullName>
    </submittedName>
</protein>